<name>A0AA40VDK7_9HYPH</name>
<sequence>MISGATRGTGRGGALARHLLKAENEVVVIPTRGLGSTTLTEQLRELVAQSAGGRTDRPVYHVYCSPDPAIADNAAARARFWTLFETEFGMTGQPYCGVEHAKGGRLHEHRAYGLVRPSGAVVDLSWDYARREKCGRIVECEFGLAPVPSKHARTVAHSLRREGHSGVADWLVASGSTEAKRPVARLTPRERLIEERTGVALDDLRRLTLAAWRETADGPGFLTALRARGLELRLGRAGPVVVDASGTVHPVTRLVGAATRRVEGARIPAAEVRQRLAGLSLEGVGRGRPADHAAPYRDGGPAEGYPGGPGAPGIGGVGLRRHGGGAVRPDGGGGGHGRDGPGAALERLRAASGARRAVMRRHLSGFDVSQERYRGAAERARKASERLDDIAADRQRRGLALWGLTDIWGLPLR</sequence>
<dbReference type="Pfam" id="PF03432">
    <property type="entry name" value="Relaxase"/>
    <property type="match status" value="1"/>
</dbReference>
<feature type="region of interest" description="Disordered" evidence="1">
    <location>
        <begin position="283"/>
        <end position="343"/>
    </location>
</feature>
<proteinExistence type="predicted"/>
<feature type="compositionally biased region" description="Gly residues" evidence="1">
    <location>
        <begin position="301"/>
        <end position="335"/>
    </location>
</feature>
<dbReference type="AlphaFoldDB" id="A0AA40VDK7"/>
<dbReference type="RefSeq" id="WP_182555990.1">
    <property type="nucleotide sequence ID" value="NZ_BPRF01000004.1"/>
</dbReference>
<comment type="caution">
    <text evidence="3">The sequence shown here is derived from an EMBL/GenBank/DDBJ whole genome shotgun (WGS) entry which is preliminary data.</text>
</comment>
<dbReference type="EMBL" id="JACJIB010000007">
    <property type="protein sequence ID" value="MBA8914716.1"/>
    <property type="molecule type" value="Genomic_DNA"/>
</dbReference>
<gene>
    <name evidence="3" type="ORF">HNR51_003812</name>
</gene>
<dbReference type="InterPro" id="IPR005094">
    <property type="entry name" value="Endonuclease_MobA/VirD2"/>
</dbReference>
<evidence type="ECO:0000259" key="2">
    <source>
        <dbReference type="Pfam" id="PF03432"/>
    </source>
</evidence>
<organism evidence="3 4">
    <name type="scientific">Methylorubrum thiocyanatum</name>
    <dbReference type="NCBI Taxonomy" id="47958"/>
    <lineage>
        <taxon>Bacteria</taxon>
        <taxon>Pseudomonadati</taxon>
        <taxon>Pseudomonadota</taxon>
        <taxon>Alphaproteobacteria</taxon>
        <taxon>Hyphomicrobiales</taxon>
        <taxon>Methylobacteriaceae</taxon>
        <taxon>Methylorubrum</taxon>
    </lineage>
</organism>
<reference evidence="3 4" key="1">
    <citation type="submission" date="2020-08" db="EMBL/GenBank/DDBJ databases">
        <title>Genomic Encyclopedia of Type Strains, Phase IV (KMG-IV): sequencing the most valuable type-strain genomes for metagenomic binning, comparative biology and taxonomic classification.</title>
        <authorList>
            <person name="Goeker M."/>
        </authorList>
    </citation>
    <scope>NUCLEOTIDE SEQUENCE [LARGE SCALE GENOMIC DNA]</scope>
    <source>
        <strain evidence="3 4">DSM 11490</strain>
    </source>
</reference>
<evidence type="ECO:0000256" key="1">
    <source>
        <dbReference type="SAM" id="MobiDB-lite"/>
    </source>
</evidence>
<evidence type="ECO:0000313" key="3">
    <source>
        <dbReference type="EMBL" id="MBA8914716.1"/>
    </source>
</evidence>
<keyword evidence="4" id="KW-1185">Reference proteome</keyword>
<accession>A0AA40VDK7</accession>
<dbReference type="Proteomes" id="UP000543554">
    <property type="component" value="Unassembled WGS sequence"/>
</dbReference>
<evidence type="ECO:0000313" key="4">
    <source>
        <dbReference type="Proteomes" id="UP000543554"/>
    </source>
</evidence>
<feature type="domain" description="MobA/VirD2-like nuclease" evidence="2">
    <location>
        <begin position="31"/>
        <end position="144"/>
    </location>
</feature>
<protein>
    <recommendedName>
        <fullName evidence="2">MobA/VirD2-like nuclease domain-containing protein</fullName>
    </recommendedName>
</protein>